<name>B8D3X8_DESA1</name>
<reference evidence="1 2" key="1">
    <citation type="journal article" date="2009" name="J. Bacteriol.">
        <title>Complete genome sequence of the anaerobic, protein-degrading hyperthermophilic crenarchaeon Desulfurococcus kamchatkensis.</title>
        <authorList>
            <person name="Ravin N.V."/>
            <person name="Mardanov A.V."/>
            <person name="Beletsky A.V."/>
            <person name="Kublanov I.V."/>
            <person name="Kolganova T.V."/>
            <person name="Lebedinsky A.V."/>
            <person name="Chernyh N.A."/>
            <person name="Bonch-Osmolovskaya E.A."/>
            <person name="Skryabin K.G."/>
        </authorList>
    </citation>
    <scope>NUCLEOTIDE SEQUENCE [LARGE SCALE GENOMIC DNA]</scope>
    <source>
        <strain evidence="2">DSM 18924 / JCM 16383 / VKM B-2413 / 1221n</strain>
    </source>
</reference>
<proteinExistence type="predicted"/>
<dbReference type="EMBL" id="CP001140">
    <property type="protein sequence ID" value="ACL10809.1"/>
    <property type="molecule type" value="Genomic_DNA"/>
</dbReference>
<dbReference type="STRING" id="490899.DKAM_0483"/>
<dbReference type="AlphaFoldDB" id="B8D3X8"/>
<accession>B8D3X8</accession>
<sequence length="64" mass="7200">MVFAGTLEPVYLELRDRVACHPIPVSGEPVLRVLEDPAVFSKQPRPLIPGVSRRRNTYTVKSIQ</sequence>
<organism evidence="1 2">
    <name type="scientific">Desulfurococcus amylolyticus (strain DSM 18924 / JCM 16383 / VKM B-2413 / 1221n)</name>
    <name type="common">Desulfurococcus kamchatkensis</name>
    <dbReference type="NCBI Taxonomy" id="490899"/>
    <lineage>
        <taxon>Archaea</taxon>
        <taxon>Thermoproteota</taxon>
        <taxon>Thermoprotei</taxon>
        <taxon>Desulfurococcales</taxon>
        <taxon>Desulfurococcaceae</taxon>
        <taxon>Desulfurococcus</taxon>
    </lineage>
</organism>
<dbReference type="HOGENOM" id="CLU_2856940_0_0_2"/>
<evidence type="ECO:0000313" key="2">
    <source>
        <dbReference type="Proteomes" id="UP000006903"/>
    </source>
</evidence>
<gene>
    <name evidence="1" type="ordered locus">DKAM_0483</name>
</gene>
<dbReference type="Proteomes" id="UP000006903">
    <property type="component" value="Chromosome"/>
</dbReference>
<protein>
    <submittedName>
        <fullName evidence="1">Uncharacterized protein</fullName>
    </submittedName>
</protein>
<evidence type="ECO:0000313" key="1">
    <source>
        <dbReference type="EMBL" id="ACL10809.1"/>
    </source>
</evidence>
<dbReference type="KEGG" id="dka:DKAM_0483"/>